<gene>
    <name evidence="1" type="ORF">GCM10022406_35770</name>
</gene>
<evidence type="ECO:0000313" key="2">
    <source>
        <dbReference type="Proteomes" id="UP001499909"/>
    </source>
</evidence>
<accession>A0ABP7NPA7</accession>
<name>A0ABP7NPA7_9BACT</name>
<dbReference type="EMBL" id="BAABDH010000108">
    <property type="protein sequence ID" value="GAA3950776.1"/>
    <property type="molecule type" value="Genomic_DNA"/>
</dbReference>
<protein>
    <submittedName>
        <fullName evidence="1">Uncharacterized protein</fullName>
    </submittedName>
</protein>
<reference evidence="2" key="1">
    <citation type="journal article" date="2019" name="Int. J. Syst. Evol. Microbiol.">
        <title>The Global Catalogue of Microorganisms (GCM) 10K type strain sequencing project: providing services to taxonomists for standard genome sequencing and annotation.</title>
        <authorList>
            <consortium name="The Broad Institute Genomics Platform"/>
            <consortium name="The Broad Institute Genome Sequencing Center for Infectious Disease"/>
            <person name="Wu L."/>
            <person name="Ma J."/>
        </authorList>
    </citation>
    <scope>NUCLEOTIDE SEQUENCE [LARGE SCALE GENOMIC DNA]</scope>
    <source>
        <strain evidence="2">JCM 17214</strain>
    </source>
</reference>
<evidence type="ECO:0000313" key="1">
    <source>
        <dbReference type="EMBL" id="GAA3950776.1"/>
    </source>
</evidence>
<organism evidence="1 2">
    <name type="scientific">Hymenobacter algoricola</name>
    <dbReference type="NCBI Taxonomy" id="486267"/>
    <lineage>
        <taxon>Bacteria</taxon>
        <taxon>Pseudomonadati</taxon>
        <taxon>Bacteroidota</taxon>
        <taxon>Cytophagia</taxon>
        <taxon>Cytophagales</taxon>
        <taxon>Hymenobacteraceae</taxon>
        <taxon>Hymenobacter</taxon>
    </lineage>
</organism>
<comment type="caution">
    <text evidence="1">The sequence shown here is derived from an EMBL/GenBank/DDBJ whole genome shotgun (WGS) entry which is preliminary data.</text>
</comment>
<sequence>MGTSPSYTGLRNWNATPARGLATDMGESSAEGADLLEFALTSDALLLFNPIGMSRYDFEFLPDETYTFPFERIQLQPRWQQLQQQRLAVPRAKRQPN</sequence>
<proteinExistence type="predicted"/>
<dbReference type="Proteomes" id="UP001499909">
    <property type="component" value="Unassembled WGS sequence"/>
</dbReference>
<keyword evidence="2" id="KW-1185">Reference proteome</keyword>